<evidence type="ECO:0000256" key="5">
    <source>
        <dbReference type="ARBA" id="ARBA00023163"/>
    </source>
</evidence>
<dbReference type="PROSITE" id="PS50252">
    <property type="entry name" value="TBOX_3"/>
    <property type="match status" value="1"/>
</dbReference>
<proteinExistence type="predicted"/>
<dbReference type="PROSITE" id="PS01264">
    <property type="entry name" value="TBOX_2"/>
    <property type="match status" value="1"/>
</dbReference>
<dbReference type="InterPro" id="IPR018186">
    <property type="entry name" value="TF_T-box_CS"/>
</dbReference>
<keyword evidence="3" id="KW-0805">Transcription regulation</keyword>
<dbReference type="InterPro" id="IPR036960">
    <property type="entry name" value="T-box_sf"/>
</dbReference>
<protein>
    <recommendedName>
        <fullName evidence="10">T-box domain-containing protein</fullName>
    </recommendedName>
</protein>
<feature type="region of interest" description="Disordered" evidence="9">
    <location>
        <begin position="1036"/>
        <end position="1057"/>
    </location>
</feature>
<feature type="domain" description="T-box" evidence="10">
    <location>
        <begin position="18"/>
        <end position="191"/>
    </location>
</feature>
<comment type="subcellular location">
    <subcellularLocation>
        <location evidence="1 7">Nucleus</location>
    </subcellularLocation>
</comment>
<evidence type="ECO:0000313" key="11">
    <source>
        <dbReference type="EMBL" id="CAA9999434.1"/>
    </source>
</evidence>
<dbReference type="SMART" id="SM00425">
    <property type="entry name" value="TBOX"/>
    <property type="match status" value="1"/>
</dbReference>
<dbReference type="GO" id="GO:0001707">
    <property type="term" value="P:mesoderm formation"/>
    <property type="evidence" value="ECO:0007669"/>
    <property type="project" value="TreeGrafter"/>
</dbReference>
<evidence type="ECO:0000256" key="2">
    <source>
        <dbReference type="ARBA" id="ARBA00022473"/>
    </source>
</evidence>
<dbReference type="EMBL" id="CADCXU010008794">
    <property type="protein sequence ID" value="CAA9999434.1"/>
    <property type="molecule type" value="Genomic_DNA"/>
</dbReference>
<dbReference type="FunFam" id="2.60.40.820:FF:000002">
    <property type="entry name" value="T-box transcription factor Brachyury"/>
    <property type="match status" value="1"/>
</dbReference>
<dbReference type="Proteomes" id="UP000479000">
    <property type="component" value="Unassembled WGS sequence"/>
</dbReference>
<evidence type="ECO:0000256" key="8">
    <source>
        <dbReference type="SAM" id="Coils"/>
    </source>
</evidence>
<feature type="compositionally biased region" description="Low complexity" evidence="9">
    <location>
        <begin position="242"/>
        <end position="256"/>
    </location>
</feature>
<evidence type="ECO:0000256" key="4">
    <source>
        <dbReference type="ARBA" id="ARBA00023125"/>
    </source>
</evidence>
<comment type="caution">
    <text evidence="7">Lacks conserved residue(s) required for the propagation of feature annotation.</text>
</comment>
<reference evidence="11 12" key="1">
    <citation type="submission" date="2020-02" db="EMBL/GenBank/DDBJ databases">
        <authorList>
            <person name="Ferguson B K."/>
        </authorList>
    </citation>
    <scope>NUCLEOTIDE SEQUENCE [LARGE SCALE GENOMIC DNA]</scope>
</reference>
<evidence type="ECO:0000256" key="9">
    <source>
        <dbReference type="SAM" id="MobiDB-lite"/>
    </source>
</evidence>
<keyword evidence="5" id="KW-0804">Transcription</keyword>
<feature type="compositionally biased region" description="Basic residues" evidence="9">
    <location>
        <begin position="1123"/>
        <end position="1132"/>
    </location>
</feature>
<gene>
    <name evidence="11" type="ORF">NTEN_LOCUS5717</name>
</gene>
<evidence type="ECO:0000256" key="6">
    <source>
        <dbReference type="ARBA" id="ARBA00023242"/>
    </source>
</evidence>
<feature type="region of interest" description="Disordered" evidence="9">
    <location>
        <begin position="1123"/>
        <end position="1147"/>
    </location>
</feature>
<dbReference type="GO" id="GO:0005634">
    <property type="term" value="C:nucleus"/>
    <property type="evidence" value="ECO:0007669"/>
    <property type="project" value="UniProtKB-SubCell"/>
</dbReference>
<sequence length="1175" mass="134371">MEELNGDLYSEENVLVSLDDQELWTRFQALTNEMIVTKSGRRMFPVVKVSLSGLDPQAMYTVLLEFVQIEQHRWKYVNGEWVAGGKAEMPPPNPVYVHPESPNFGAHWMKEPVSFAKVKLTNKTNGNGQIMLNSLHKYEPRVHIVKVGSEQRRVIAYAFPETQFIAVTAYQNEEVTSLKIKYNPFAKAFLDQKERPNSAEQQSRDYQLANPYESPWCGSTYTSTERVSRYCSSAKHSPYPPQQLGGHHSHHSSSPQPHEPRVSTPPSASPPPPALAPTAVVDLVCFGLLVVGQGTRATWSPCGRIADTSLNLNINRTLRLSSGTRLRLSICRYTLRRQPSSSPSLSIHRRHDGMMEFDFKLESTFCCITIRLNRINKSRPCNFIKRRCFKSSYFSFLNLYYSNLRVAVGSGASNQVIEHGIETSSPSTYENMRKVSVLNAALLGKDNLMKEVRKHLRLNVNPHKSRVKLPSLLDNFNHTRNDQRQPTVRYFTCGRNVPKIDRIELEKGNPFKPLYSESEEIILKRFPTYVSARSRGKTKKLNTCVVNPLLERLQVPSEPLPCNIVIDDDPLYFEKPKGRPLKESFNRSDFKQTQRVVFFKNIRTGRSHDEVLKRKEHLELDLLKLEVTSQELDETKENLEKFVTETNAESVEMVKKQLKLEAKRDAIKDTLAKHRSVFAMTKNSLYKKESVLANALYCRDLLLRLSPSSFQHQYMLETKTYEKIAKELTRTVLLMYEDFCRYNPEPVSDYYLDEAMEAFLSQIGTLGPPKCYFKNHWEIDKFLREIELSCSEMLDGVERLTQINDEIESLGKRVRDYHSRNKGEILSVVDKGSLVLAGEQIRANQLQDEEYPDLTAQLKIVTSGDAVLETIGLVECLHQEMFSSKKTFPMVEMMLHIEKEIFTIEDTIRNLDPKKIAHCKKKVEARENKKMLLANEATRQFNKTKNYITRMRDLFAEPVATGGIRKLIYTKREDLSEKGGKNASKKSLIKSGDEMFRHLQIDGICTRKDVEDVTNWMISVKVDGKKPKGLLEFEAATGNAARQEKPGTRSSASSEEVEHALEYSPSLPDDVKKAIFFLSYWRFLVRNTRIGLRLRRGADTAEPQASFERIDAAGAVRCRRNRRQIHAGRRQGRRDGERSPTDAQAASADADASAQLAMILDAFVSIRIKFQAEMF</sequence>
<dbReference type="GO" id="GO:0000981">
    <property type="term" value="F:DNA-binding transcription factor activity, RNA polymerase II-specific"/>
    <property type="evidence" value="ECO:0007669"/>
    <property type="project" value="TreeGrafter"/>
</dbReference>
<dbReference type="PRINTS" id="PR00937">
    <property type="entry name" value="TBOX"/>
</dbReference>
<dbReference type="AlphaFoldDB" id="A0A6H5GAT1"/>
<accession>A0A6H5GAT1</accession>
<keyword evidence="8" id="KW-0175">Coiled coil</keyword>
<name>A0A6H5GAT1_9HEMI</name>
<dbReference type="GO" id="GO:0003007">
    <property type="term" value="P:heart morphogenesis"/>
    <property type="evidence" value="ECO:0007669"/>
    <property type="project" value="TreeGrafter"/>
</dbReference>
<dbReference type="OrthoDB" id="7442607at2759"/>
<evidence type="ECO:0000313" key="12">
    <source>
        <dbReference type="Proteomes" id="UP000479000"/>
    </source>
</evidence>
<dbReference type="Pfam" id="PF00907">
    <property type="entry name" value="T-box"/>
    <property type="match status" value="1"/>
</dbReference>
<evidence type="ECO:0000256" key="7">
    <source>
        <dbReference type="PROSITE-ProRule" id="PRU00201"/>
    </source>
</evidence>
<dbReference type="PANTHER" id="PTHR11267">
    <property type="entry name" value="T-BOX PROTEIN-RELATED"/>
    <property type="match status" value="1"/>
</dbReference>
<organism evidence="11 12">
    <name type="scientific">Nesidiocoris tenuis</name>
    <dbReference type="NCBI Taxonomy" id="355587"/>
    <lineage>
        <taxon>Eukaryota</taxon>
        <taxon>Metazoa</taxon>
        <taxon>Ecdysozoa</taxon>
        <taxon>Arthropoda</taxon>
        <taxon>Hexapoda</taxon>
        <taxon>Insecta</taxon>
        <taxon>Pterygota</taxon>
        <taxon>Neoptera</taxon>
        <taxon>Paraneoptera</taxon>
        <taxon>Hemiptera</taxon>
        <taxon>Heteroptera</taxon>
        <taxon>Panheteroptera</taxon>
        <taxon>Cimicomorpha</taxon>
        <taxon>Miridae</taxon>
        <taxon>Dicyphina</taxon>
        <taxon>Nesidiocoris</taxon>
    </lineage>
</organism>
<dbReference type="InterPro" id="IPR002070">
    <property type="entry name" value="TF_Brachyury"/>
</dbReference>
<keyword evidence="12" id="KW-1185">Reference proteome</keyword>
<keyword evidence="2" id="KW-0217">Developmental protein</keyword>
<dbReference type="PANTHER" id="PTHR11267:SF106">
    <property type="entry name" value="T-RELATED PROTEIN"/>
    <property type="match status" value="1"/>
</dbReference>
<keyword evidence="6 7" id="KW-0539">Nucleus</keyword>
<dbReference type="CDD" id="cd20192">
    <property type="entry name" value="T-box_TBXT_TBX19-like"/>
    <property type="match status" value="1"/>
</dbReference>
<dbReference type="PROSITE" id="PS01283">
    <property type="entry name" value="TBOX_1"/>
    <property type="match status" value="1"/>
</dbReference>
<dbReference type="InterPro" id="IPR001699">
    <property type="entry name" value="TF_T-box"/>
</dbReference>
<dbReference type="InterPro" id="IPR008967">
    <property type="entry name" value="p53-like_TF_DNA-bd_sf"/>
</dbReference>
<evidence type="ECO:0000256" key="1">
    <source>
        <dbReference type="ARBA" id="ARBA00004123"/>
    </source>
</evidence>
<feature type="coiled-coil region" evidence="8">
    <location>
        <begin position="615"/>
        <end position="645"/>
    </location>
</feature>
<evidence type="ECO:0000256" key="3">
    <source>
        <dbReference type="ARBA" id="ARBA00023015"/>
    </source>
</evidence>
<dbReference type="SUPFAM" id="SSF49417">
    <property type="entry name" value="p53-like transcription factors"/>
    <property type="match status" value="1"/>
</dbReference>
<dbReference type="GO" id="GO:0000785">
    <property type="term" value="C:chromatin"/>
    <property type="evidence" value="ECO:0007669"/>
    <property type="project" value="TreeGrafter"/>
</dbReference>
<dbReference type="PRINTS" id="PR00938">
    <property type="entry name" value="BRACHYURY"/>
</dbReference>
<dbReference type="GO" id="GO:0045893">
    <property type="term" value="P:positive regulation of DNA-templated transcription"/>
    <property type="evidence" value="ECO:0007669"/>
    <property type="project" value="InterPro"/>
</dbReference>
<dbReference type="GO" id="GO:0000978">
    <property type="term" value="F:RNA polymerase II cis-regulatory region sequence-specific DNA binding"/>
    <property type="evidence" value="ECO:0007669"/>
    <property type="project" value="InterPro"/>
</dbReference>
<keyword evidence="4 7" id="KW-0238">DNA-binding</keyword>
<feature type="region of interest" description="Disordered" evidence="9">
    <location>
        <begin position="232"/>
        <end position="274"/>
    </location>
</feature>
<dbReference type="Gene3D" id="2.60.40.820">
    <property type="entry name" value="Transcription factor, T-box"/>
    <property type="match status" value="1"/>
</dbReference>
<dbReference type="GO" id="GO:0001708">
    <property type="term" value="P:cell fate specification"/>
    <property type="evidence" value="ECO:0007669"/>
    <property type="project" value="TreeGrafter"/>
</dbReference>
<dbReference type="InterPro" id="IPR046360">
    <property type="entry name" value="T-box_DNA-bd"/>
</dbReference>
<evidence type="ECO:0000259" key="10">
    <source>
        <dbReference type="PROSITE" id="PS50252"/>
    </source>
</evidence>